<reference evidence="11 12" key="1">
    <citation type="submission" date="2020-08" db="EMBL/GenBank/DDBJ databases">
        <title>Sequencing the genomes of 1000 actinobacteria strains.</title>
        <authorList>
            <person name="Klenk H.-P."/>
        </authorList>
    </citation>
    <scope>NUCLEOTIDE SEQUENCE [LARGE SCALE GENOMIC DNA]</scope>
    <source>
        <strain evidence="11 12">DSM 19600</strain>
    </source>
</reference>
<dbReference type="Pfam" id="PF01769">
    <property type="entry name" value="MgtE"/>
    <property type="match status" value="1"/>
</dbReference>
<evidence type="ECO:0000259" key="10">
    <source>
        <dbReference type="PROSITE" id="PS51371"/>
    </source>
</evidence>
<evidence type="ECO:0000256" key="5">
    <source>
        <dbReference type="ARBA" id="ARBA00022842"/>
    </source>
</evidence>
<dbReference type="AlphaFoldDB" id="A0AA40VN53"/>
<dbReference type="PANTHER" id="PTHR41394:SF8">
    <property type="entry name" value="MAGNESIUM TRANSPORTER MGTE"/>
    <property type="match status" value="1"/>
</dbReference>
<evidence type="ECO:0000256" key="8">
    <source>
        <dbReference type="PROSITE-ProRule" id="PRU00703"/>
    </source>
</evidence>
<dbReference type="Pfam" id="PF03448">
    <property type="entry name" value="MgtE_N"/>
    <property type="match status" value="1"/>
</dbReference>
<dbReference type="PROSITE" id="PS51371">
    <property type="entry name" value="CBS"/>
    <property type="match status" value="1"/>
</dbReference>
<dbReference type="SUPFAM" id="SSF54631">
    <property type="entry name" value="CBS-domain pair"/>
    <property type="match status" value="1"/>
</dbReference>
<keyword evidence="9" id="KW-1003">Cell membrane</keyword>
<dbReference type="NCBIfam" id="TIGR00400">
    <property type="entry name" value="mgtE"/>
    <property type="match status" value="1"/>
</dbReference>
<comment type="subcellular location">
    <subcellularLocation>
        <location evidence="9">Cell membrane</location>
        <topology evidence="9">Multi-pass membrane protein</topology>
    </subcellularLocation>
    <subcellularLocation>
        <location evidence="1">Membrane</location>
        <topology evidence="1">Multi-pass membrane protein</topology>
    </subcellularLocation>
</comment>
<evidence type="ECO:0000256" key="3">
    <source>
        <dbReference type="ARBA" id="ARBA00022448"/>
    </source>
</evidence>
<dbReference type="SMART" id="SM00924">
    <property type="entry name" value="MgtE_N"/>
    <property type="match status" value="1"/>
</dbReference>
<evidence type="ECO:0000256" key="1">
    <source>
        <dbReference type="ARBA" id="ARBA00004141"/>
    </source>
</evidence>
<evidence type="ECO:0000313" key="12">
    <source>
        <dbReference type="Proteomes" id="UP000549113"/>
    </source>
</evidence>
<dbReference type="PANTHER" id="PTHR41394">
    <property type="entry name" value="MAGNESIUM TRANSPORTER MGTE"/>
    <property type="match status" value="1"/>
</dbReference>
<comment type="subunit">
    <text evidence="9">Homodimer.</text>
</comment>
<dbReference type="InterPro" id="IPR038076">
    <property type="entry name" value="MgtE_N_sf"/>
</dbReference>
<keyword evidence="5 9" id="KW-0460">Magnesium</keyword>
<keyword evidence="6 9" id="KW-1133">Transmembrane helix</keyword>
<proteinExistence type="inferred from homology"/>
<organism evidence="11 12">
    <name type="scientific">Microbacterium invictum</name>
    <dbReference type="NCBI Taxonomy" id="515415"/>
    <lineage>
        <taxon>Bacteria</taxon>
        <taxon>Bacillati</taxon>
        <taxon>Actinomycetota</taxon>
        <taxon>Actinomycetes</taxon>
        <taxon>Micrococcales</taxon>
        <taxon>Microbacteriaceae</taxon>
        <taxon>Microbacterium</taxon>
    </lineage>
</organism>
<evidence type="ECO:0000256" key="9">
    <source>
        <dbReference type="RuleBase" id="RU362011"/>
    </source>
</evidence>
<dbReference type="GO" id="GO:0015095">
    <property type="term" value="F:magnesium ion transmembrane transporter activity"/>
    <property type="evidence" value="ECO:0007669"/>
    <property type="project" value="UniProtKB-UniRule"/>
</dbReference>
<dbReference type="SUPFAM" id="SSF161093">
    <property type="entry name" value="MgtE membrane domain-like"/>
    <property type="match status" value="1"/>
</dbReference>
<evidence type="ECO:0000313" key="11">
    <source>
        <dbReference type="EMBL" id="MBB4140464.1"/>
    </source>
</evidence>
<keyword evidence="7 9" id="KW-0472">Membrane</keyword>
<dbReference type="Proteomes" id="UP000549113">
    <property type="component" value="Unassembled WGS sequence"/>
</dbReference>
<evidence type="ECO:0000256" key="6">
    <source>
        <dbReference type="ARBA" id="ARBA00022989"/>
    </source>
</evidence>
<feature type="transmembrane region" description="Helical" evidence="9">
    <location>
        <begin position="284"/>
        <end position="301"/>
    </location>
</feature>
<comment type="function">
    <text evidence="9">Acts as a magnesium transporter.</text>
</comment>
<dbReference type="Gene3D" id="3.10.580.10">
    <property type="entry name" value="CBS-domain"/>
    <property type="match status" value="1"/>
</dbReference>
<keyword evidence="8" id="KW-0129">CBS domain</keyword>
<dbReference type="Gene3D" id="1.10.357.20">
    <property type="entry name" value="SLC41 divalent cation transporters, integral membrane domain"/>
    <property type="match status" value="1"/>
</dbReference>
<evidence type="ECO:0000256" key="2">
    <source>
        <dbReference type="ARBA" id="ARBA00009749"/>
    </source>
</evidence>
<comment type="similarity">
    <text evidence="2 9">Belongs to the SLC41A transporter family.</text>
</comment>
<feature type="transmembrane region" description="Helical" evidence="9">
    <location>
        <begin position="422"/>
        <end position="445"/>
    </location>
</feature>
<gene>
    <name evidence="11" type="ORF">BKA10_002258</name>
</gene>
<keyword evidence="9" id="KW-0479">Metal-binding</keyword>
<dbReference type="InterPro" id="IPR006668">
    <property type="entry name" value="Mg_transptr_MgtE_intracell_dom"/>
</dbReference>
<dbReference type="Gene3D" id="1.25.60.10">
    <property type="entry name" value="MgtE N-terminal domain-like"/>
    <property type="match status" value="1"/>
</dbReference>
<evidence type="ECO:0000256" key="4">
    <source>
        <dbReference type="ARBA" id="ARBA00022692"/>
    </source>
</evidence>
<dbReference type="SUPFAM" id="SSF158791">
    <property type="entry name" value="MgtE N-terminal domain-like"/>
    <property type="match status" value="1"/>
</dbReference>
<dbReference type="RefSeq" id="WP_183499991.1">
    <property type="nucleotide sequence ID" value="NZ_BAABCO010000004.1"/>
</dbReference>
<dbReference type="Pfam" id="PF00571">
    <property type="entry name" value="CBS"/>
    <property type="match status" value="2"/>
</dbReference>
<dbReference type="GO" id="GO:0046872">
    <property type="term" value="F:metal ion binding"/>
    <property type="evidence" value="ECO:0007669"/>
    <property type="project" value="UniProtKB-KW"/>
</dbReference>
<keyword evidence="12" id="KW-1185">Reference proteome</keyword>
<keyword evidence="4 9" id="KW-0812">Transmembrane</keyword>
<dbReference type="InterPro" id="IPR046342">
    <property type="entry name" value="CBS_dom_sf"/>
</dbReference>
<dbReference type="InterPro" id="IPR036739">
    <property type="entry name" value="SLC41_membr_dom_sf"/>
</dbReference>
<feature type="domain" description="CBS" evidence="10">
    <location>
        <begin position="136"/>
        <end position="198"/>
    </location>
</feature>
<comment type="caution">
    <text evidence="11">The sequence shown here is derived from an EMBL/GenBank/DDBJ whole genome shotgun (WGS) entry which is preliminary data.</text>
</comment>
<dbReference type="InterPro" id="IPR006667">
    <property type="entry name" value="SLC41_membr_dom"/>
</dbReference>
<dbReference type="GO" id="GO:0005886">
    <property type="term" value="C:plasma membrane"/>
    <property type="evidence" value="ECO:0007669"/>
    <property type="project" value="UniProtKB-SubCell"/>
</dbReference>
<feature type="transmembrane region" description="Helical" evidence="9">
    <location>
        <begin position="362"/>
        <end position="380"/>
    </location>
</feature>
<dbReference type="InterPro" id="IPR006669">
    <property type="entry name" value="MgtE_transporter"/>
</dbReference>
<accession>A0AA40VN53</accession>
<feature type="transmembrane region" description="Helical" evidence="9">
    <location>
        <begin position="386"/>
        <end position="410"/>
    </location>
</feature>
<protein>
    <recommendedName>
        <fullName evidence="9">Magnesium transporter MgtE</fullName>
    </recommendedName>
</protein>
<name>A0AA40VN53_9MICO</name>
<feature type="transmembrane region" description="Helical" evidence="9">
    <location>
        <begin position="313"/>
        <end position="341"/>
    </location>
</feature>
<dbReference type="EMBL" id="JACIFH010000001">
    <property type="protein sequence ID" value="MBB4140464.1"/>
    <property type="molecule type" value="Genomic_DNA"/>
</dbReference>
<dbReference type="InterPro" id="IPR000644">
    <property type="entry name" value="CBS_dom"/>
</dbReference>
<evidence type="ECO:0000256" key="7">
    <source>
        <dbReference type="ARBA" id="ARBA00023136"/>
    </source>
</evidence>
<sequence>MPAVSDLDHIRSLIHDRFLIELSESMQPMPVREIVATIGSLPSAEAALVFRLLDKDTAIAVFDVLDPAAQADLIETLGHTEFAEMISTLEPDEQTRLFDELPAKVAKRMLASLDPHQRDAAMALLGYRPGSVGRHMSPEPLTASVDDTVGDVLRRVRAADGGVAAYAAIPVLTQGRVLVGVIDLIELLRHDVPEPVASFMDADPVSARTDDDVERIARRSLDHGDLLLPVVDREDRLVGSFPIADAALIDKEAVAEDQARAGASEPLRRPYLLTSVRRIARTRIVWLLVLAVSAVLTVHVLELFEATLSQQVALALFIPLLIGIGGNTGSQAATTVTRALALGDVGLRDILRVAWKEVRTGLLLGLVLAILAFTVATLIYDIGIGTVIGVTLLLNCPIAATVGGVIPLVARACRVDPAVFSTPFISTFCDASGLIVYFTVAITVLNL</sequence>
<keyword evidence="3 9" id="KW-0813">Transport</keyword>